<feature type="transmembrane region" description="Helical" evidence="1">
    <location>
        <begin position="179"/>
        <end position="197"/>
    </location>
</feature>
<evidence type="ECO:0000313" key="2">
    <source>
        <dbReference type="EMBL" id="JAP88915.1"/>
    </source>
</evidence>
<feature type="transmembrane region" description="Helical" evidence="1">
    <location>
        <begin position="248"/>
        <end position="270"/>
    </location>
</feature>
<feature type="transmembrane region" description="Helical" evidence="1">
    <location>
        <begin position="88"/>
        <end position="106"/>
    </location>
</feature>
<feature type="transmembrane region" description="Helical" evidence="1">
    <location>
        <begin position="217"/>
        <end position="236"/>
    </location>
</feature>
<reference evidence="2" key="1">
    <citation type="submission" date="2015-07" db="EMBL/GenBank/DDBJ databases">
        <title>Adaptation to a free-living lifestyle via gene acquisitions in the diplomonad Trepomonas sp. PC1.</title>
        <authorList>
            <person name="Xu F."/>
            <person name="Jerlstrom-Hultqvist J."/>
            <person name="Kolisko M."/>
            <person name="Simpson A.G.B."/>
            <person name="Roger A.J."/>
            <person name="Svard S.G."/>
            <person name="Andersson J.O."/>
        </authorList>
    </citation>
    <scope>NUCLEOTIDE SEQUENCE</scope>
    <source>
        <strain evidence="2">PC1</strain>
    </source>
</reference>
<feature type="transmembrane region" description="Helical" evidence="1">
    <location>
        <begin position="52"/>
        <end position="76"/>
    </location>
</feature>
<feature type="transmembrane region" description="Helical" evidence="1">
    <location>
        <begin position="290"/>
        <end position="311"/>
    </location>
</feature>
<evidence type="ECO:0000256" key="1">
    <source>
        <dbReference type="SAM" id="Phobius"/>
    </source>
</evidence>
<protein>
    <recommendedName>
        <fullName evidence="3">Transmembrane protein</fullName>
    </recommendedName>
</protein>
<sequence>SLLILQWNQQQCIFTLNLTMKLLNNLNILCNWVDQLINQGRLKTVSIDKYLLVLYCVLMVLCILPGIMSFVSPIVLISKAIQRRKTQYYKIFISFVLYSLGCFFMQMNTCLQIGLKFQGISSNQLYYLNISFYSIGMILWGCSSILFFDRFIQILTQTKPNHDIQFVPLLCLIQRKQKSYYIVNFAIVICLNLLLHIGQCICYQHSNEVGHYMCQYIKSGINMYLAILTLFASVHTRKLNLIMGIKNANIFVSFGIVNFITCFCIDFLQAVVKSLFFSAPQSIVYEIVQWFIRTMIVFCAGVQSTIILLIYKKINASQLPKQKQYLKVYI</sequence>
<organism evidence="2">
    <name type="scientific">Trepomonas sp. PC1</name>
    <dbReference type="NCBI Taxonomy" id="1076344"/>
    <lineage>
        <taxon>Eukaryota</taxon>
        <taxon>Metamonada</taxon>
        <taxon>Diplomonadida</taxon>
        <taxon>Hexamitidae</taxon>
        <taxon>Hexamitinae</taxon>
        <taxon>Trepomonas</taxon>
    </lineage>
</organism>
<proteinExistence type="predicted"/>
<gene>
    <name evidence="2" type="ORF">TPC1_31590</name>
</gene>
<dbReference type="EMBL" id="GDID01007691">
    <property type="protein sequence ID" value="JAP88915.1"/>
    <property type="molecule type" value="Transcribed_RNA"/>
</dbReference>
<keyword evidence="1" id="KW-0472">Membrane</keyword>
<name>A0A146JYV7_9EUKA</name>
<keyword evidence="1" id="KW-0812">Transmembrane</keyword>
<evidence type="ECO:0008006" key="3">
    <source>
        <dbReference type="Google" id="ProtNLM"/>
    </source>
</evidence>
<keyword evidence="1" id="KW-1133">Transmembrane helix</keyword>
<accession>A0A146JYV7</accession>
<feature type="transmembrane region" description="Helical" evidence="1">
    <location>
        <begin position="126"/>
        <end position="148"/>
    </location>
</feature>
<feature type="non-terminal residue" evidence="2">
    <location>
        <position position="1"/>
    </location>
</feature>
<dbReference type="AlphaFoldDB" id="A0A146JYV7"/>